<dbReference type="Proteomes" id="UP000481153">
    <property type="component" value="Unassembled WGS sequence"/>
</dbReference>
<proteinExistence type="predicted"/>
<dbReference type="PANTHER" id="PTHR44329">
    <property type="entry name" value="SERINE/THREONINE-PROTEIN KINASE TNNI3K-RELATED"/>
    <property type="match status" value="1"/>
</dbReference>
<dbReference type="Pfam" id="PF07714">
    <property type="entry name" value="PK_Tyr_Ser-Thr"/>
    <property type="match status" value="1"/>
</dbReference>
<sequence>MGCSSSKSAHDVVVAEPYPHAIYSPPRGLSQALNAFQQPGPTPVGTTQQLFYPQQNATYLAPSNDGVDWANYRELQQYKAQYWIDYDDLSIIRSLPCNYMKTEVGNLNGQPVLIKSFDLSKSPDEIAKSRKSLVSEIKSMARIHHPNIVAFLGFNLSPDHGLVCVSEYMDNQTLRDLLEKPKVASKLSWAVEKIGYAIDICSALAYMHSLKPTLIHRNVKAAKVLLSFEHPRAKLSGFGVSRERSYVQEMTNKIGEIEWSAPELLIDGEDYTEKVDVYSFGMLLTELDTCATPFADEKATMHANDFTNALATGALRPKLSPYCPTVISKVVKYCLQQDPHLRPSSSTVLDMLNDAKADLARQPAQPVP</sequence>
<protein>
    <recommendedName>
        <fullName evidence="1">Protein kinase domain-containing protein</fullName>
    </recommendedName>
</protein>
<organism evidence="2 3">
    <name type="scientific">Aphanomyces euteiches</name>
    <dbReference type="NCBI Taxonomy" id="100861"/>
    <lineage>
        <taxon>Eukaryota</taxon>
        <taxon>Sar</taxon>
        <taxon>Stramenopiles</taxon>
        <taxon>Oomycota</taxon>
        <taxon>Saprolegniomycetes</taxon>
        <taxon>Saprolegniales</taxon>
        <taxon>Verrucalvaceae</taxon>
        <taxon>Aphanomyces</taxon>
    </lineage>
</organism>
<accession>A0A6G0WRA1</accession>
<evidence type="ECO:0000313" key="2">
    <source>
        <dbReference type="EMBL" id="KAF0729931.1"/>
    </source>
</evidence>
<comment type="caution">
    <text evidence="2">The sequence shown here is derived from an EMBL/GenBank/DDBJ whole genome shotgun (WGS) entry which is preliminary data.</text>
</comment>
<dbReference type="PANTHER" id="PTHR44329:SF214">
    <property type="entry name" value="PROTEIN KINASE DOMAIN-CONTAINING PROTEIN"/>
    <property type="match status" value="1"/>
</dbReference>
<dbReference type="PROSITE" id="PS50011">
    <property type="entry name" value="PROTEIN_KINASE_DOM"/>
    <property type="match status" value="1"/>
</dbReference>
<dbReference type="Gene3D" id="1.10.510.10">
    <property type="entry name" value="Transferase(Phosphotransferase) domain 1"/>
    <property type="match status" value="1"/>
</dbReference>
<evidence type="ECO:0000313" key="3">
    <source>
        <dbReference type="Proteomes" id="UP000481153"/>
    </source>
</evidence>
<keyword evidence="3" id="KW-1185">Reference proteome</keyword>
<dbReference type="InterPro" id="IPR051681">
    <property type="entry name" value="Ser/Thr_Kinases-Pseudokinases"/>
</dbReference>
<dbReference type="InterPro" id="IPR000719">
    <property type="entry name" value="Prot_kinase_dom"/>
</dbReference>
<reference evidence="2 3" key="1">
    <citation type="submission" date="2019-07" db="EMBL/GenBank/DDBJ databases">
        <title>Genomics analysis of Aphanomyces spp. identifies a new class of oomycete effector associated with host adaptation.</title>
        <authorList>
            <person name="Gaulin E."/>
        </authorList>
    </citation>
    <scope>NUCLEOTIDE SEQUENCE [LARGE SCALE GENOMIC DNA]</scope>
    <source>
        <strain evidence="2 3">ATCC 201684</strain>
    </source>
</reference>
<feature type="domain" description="Protein kinase" evidence="1">
    <location>
        <begin position="86"/>
        <end position="359"/>
    </location>
</feature>
<gene>
    <name evidence="2" type="ORF">Ae201684_012570</name>
</gene>
<dbReference type="SUPFAM" id="SSF56112">
    <property type="entry name" value="Protein kinase-like (PK-like)"/>
    <property type="match status" value="1"/>
</dbReference>
<dbReference type="VEuPathDB" id="FungiDB:AeMF1_002619"/>
<dbReference type="GO" id="GO:0004674">
    <property type="term" value="F:protein serine/threonine kinase activity"/>
    <property type="evidence" value="ECO:0007669"/>
    <property type="project" value="TreeGrafter"/>
</dbReference>
<dbReference type="GO" id="GO:0005524">
    <property type="term" value="F:ATP binding"/>
    <property type="evidence" value="ECO:0007669"/>
    <property type="project" value="InterPro"/>
</dbReference>
<dbReference type="InterPro" id="IPR001245">
    <property type="entry name" value="Ser-Thr/Tyr_kinase_cat_dom"/>
</dbReference>
<dbReference type="EMBL" id="VJMJ01000159">
    <property type="protein sequence ID" value="KAF0729931.1"/>
    <property type="molecule type" value="Genomic_DNA"/>
</dbReference>
<dbReference type="InterPro" id="IPR011009">
    <property type="entry name" value="Kinase-like_dom_sf"/>
</dbReference>
<name>A0A6G0WRA1_9STRA</name>
<dbReference type="AlphaFoldDB" id="A0A6G0WRA1"/>
<evidence type="ECO:0000259" key="1">
    <source>
        <dbReference type="PROSITE" id="PS50011"/>
    </source>
</evidence>